<dbReference type="Gene3D" id="3.80.10.10">
    <property type="entry name" value="Ribonuclease Inhibitor"/>
    <property type="match status" value="1"/>
</dbReference>
<evidence type="ECO:0000256" key="2">
    <source>
        <dbReference type="ARBA" id="ARBA00022475"/>
    </source>
</evidence>
<reference evidence="8 9" key="1">
    <citation type="journal article" date="2017" name="Genome Biol.">
        <title>New reference genome sequences of hot pepper reveal the massive evolution of plant disease-resistance genes by retroduplication.</title>
        <authorList>
            <person name="Kim S."/>
            <person name="Park J."/>
            <person name="Yeom S.I."/>
            <person name="Kim Y.M."/>
            <person name="Seo E."/>
            <person name="Kim K.T."/>
            <person name="Kim M.S."/>
            <person name="Lee J.M."/>
            <person name="Cheong K."/>
            <person name="Shin H.S."/>
            <person name="Kim S.B."/>
            <person name="Han K."/>
            <person name="Lee J."/>
            <person name="Park M."/>
            <person name="Lee H.A."/>
            <person name="Lee H.Y."/>
            <person name="Lee Y."/>
            <person name="Oh S."/>
            <person name="Lee J.H."/>
            <person name="Choi E."/>
            <person name="Choi E."/>
            <person name="Lee S.E."/>
            <person name="Jeon J."/>
            <person name="Kim H."/>
            <person name="Choi G."/>
            <person name="Song H."/>
            <person name="Lee J."/>
            <person name="Lee S.C."/>
            <person name="Kwon J.K."/>
            <person name="Lee H.Y."/>
            <person name="Koo N."/>
            <person name="Hong Y."/>
            <person name="Kim R.W."/>
            <person name="Kang W.H."/>
            <person name="Huh J.H."/>
            <person name="Kang B.C."/>
            <person name="Yang T.J."/>
            <person name="Lee Y.H."/>
            <person name="Bennetzen J.L."/>
            <person name="Choi D."/>
        </authorList>
    </citation>
    <scope>NUCLEOTIDE SEQUENCE [LARGE SCALE GENOMIC DNA]</scope>
    <source>
        <strain evidence="9">cv. PBC81</strain>
    </source>
</reference>
<gene>
    <name evidence="8" type="ORF">CQW23_33555</name>
</gene>
<dbReference type="AlphaFoldDB" id="A0A2G2V1I2"/>
<dbReference type="FunFam" id="3.80.10.10:FF:000041">
    <property type="entry name" value="LRR receptor-like serine/threonine-protein kinase ERECTA"/>
    <property type="match status" value="1"/>
</dbReference>
<dbReference type="InterPro" id="IPR032675">
    <property type="entry name" value="LRR_dom_sf"/>
</dbReference>
<accession>A0A2G2V1I2</accession>
<dbReference type="FunFam" id="3.80.10.10:FF:000383">
    <property type="entry name" value="Leucine-rich repeat receptor protein kinase EMS1"/>
    <property type="match status" value="1"/>
</dbReference>
<keyword evidence="3" id="KW-0433">Leucine-rich repeat</keyword>
<evidence type="ECO:0000256" key="1">
    <source>
        <dbReference type="ARBA" id="ARBA00004236"/>
    </source>
</evidence>
<dbReference type="InterPro" id="IPR035979">
    <property type="entry name" value="RBD_domain_sf"/>
</dbReference>
<keyword evidence="9" id="KW-1185">Reference proteome</keyword>
<name>A0A2G2V1I2_CAPBA</name>
<dbReference type="InterPro" id="IPR001611">
    <property type="entry name" value="Leu-rich_rpt"/>
</dbReference>
<dbReference type="Pfam" id="PF00560">
    <property type="entry name" value="LRR_1"/>
    <property type="match status" value="3"/>
</dbReference>
<dbReference type="SUPFAM" id="SSF54928">
    <property type="entry name" value="RNA-binding domain, RBD"/>
    <property type="match status" value="1"/>
</dbReference>
<reference evidence="9" key="2">
    <citation type="journal article" date="2017" name="J. Anim. Genet.">
        <title>Multiple reference genome sequences of hot pepper reveal the massive evolution of plant disease resistance genes by retroduplication.</title>
        <authorList>
            <person name="Kim S."/>
            <person name="Park J."/>
            <person name="Yeom S.-I."/>
            <person name="Kim Y.-M."/>
            <person name="Seo E."/>
            <person name="Kim K.-T."/>
            <person name="Kim M.-S."/>
            <person name="Lee J.M."/>
            <person name="Cheong K."/>
            <person name="Shin H.-S."/>
            <person name="Kim S.-B."/>
            <person name="Han K."/>
            <person name="Lee J."/>
            <person name="Park M."/>
            <person name="Lee H.-A."/>
            <person name="Lee H.-Y."/>
            <person name="Lee Y."/>
            <person name="Oh S."/>
            <person name="Lee J.H."/>
            <person name="Choi E."/>
            <person name="Choi E."/>
            <person name="Lee S.E."/>
            <person name="Jeon J."/>
            <person name="Kim H."/>
            <person name="Choi G."/>
            <person name="Song H."/>
            <person name="Lee J."/>
            <person name="Lee S.-C."/>
            <person name="Kwon J.-K."/>
            <person name="Lee H.-Y."/>
            <person name="Koo N."/>
            <person name="Hong Y."/>
            <person name="Kim R.W."/>
            <person name="Kang W.-H."/>
            <person name="Huh J.H."/>
            <person name="Kang B.-C."/>
            <person name="Yang T.-J."/>
            <person name="Lee Y.-H."/>
            <person name="Bennetzen J.L."/>
            <person name="Choi D."/>
        </authorList>
    </citation>
    <scope>NUCLEOTIDE SEQUENCE [LARGE SCALE GENOMIC DNA]</scope>
    <source>
        <strain evidence="9">cv. PBC81</strain>
    </source>
</reference>
<dbReference type="PANTHER" id="PTHR48059:SF30">
    <property type="entry name" value="OS06G0587000 PROTEIN"/>
    <property type="match status" value="1"/>
</dbReference>
<protein>
    <submittedName>
        <fullName evidence="8">Receptor-like protein kinase</fullName>
    </submittedName>
</protein>
<dbReference type="OrthoDB" id="21573at2759"/>
<keyword evidence="4" id="KW-0732">Signal</keyword>
<keyword evidence="5" id="KW-0677">Repeat</keyword>
<dbReference type="SUPFAM" id="SSF52058">
    <property type="entry name" value="L domain-like"/>
    <property type="match status" value="1"/>
</dbReference>
<comment type="caution">
    <text evidence="8">The sequence shown here is derived from an EMBL/GenBank/DDBJ whole genome shotgun (WGS) entry which is preliminary data.</text>
</comment>
<proteinExistence type="predicted"/>
<dbReference type="GO" id="GO:0016301">
    <property type="term" value="F:kinase activity"/>
    <property type="evidence" value="ECO:0007669"/>
    <property type="project" value="UniProtKB-KW"/>
</dbReference>
<keyword evidence="2" id="KW-1003">Cell membrane</keyword>
<evidence type="ECO:0000313" key="8">
    <source>
        <dbReference type="EMBL" id="PHT26844.1"/>
    </source>
</evidence>
<evidence type="ECO:0000313" key="9">
    <source>
        <dbReference type="Proteomes" id="UP000224567"/>
    </source>
</evidence>
<dbReference type="PANTHER" id="PTHR48059">
    <property type="entry name" value="POLYGALACTURONASE INHIBITOR 1"/>
    <property type="match status" value="1"/>
</dbReference>
<evidence type="ECO:0000256" key="6">
    <source>
        <dbReference type="ARBA" id="ARBA00023136"/>
    </source>
</evidence>
<organism evidence="8 9">
    <name type="scientific">Capsicum baccatum</name>
    <name type="common">Peruvian pepper</name>
    <dbReference type="NCBI Taxonomy" id="33114"/>
    <lineage>
        <taxon>Eukaryota</taxon>
        <taxon>Viridiplantae</taxon>
        <taxon>Streptophyta</taxon>
        <taxon>Embryophyta</taxon>
        <taxon>Tracheophyta</taxon>
        <taxon>Spermatophyta</taxon>
        <taxon>Magnoliopsida</taxon>
        <taxon>eudicotyledons</taxon>
        <taxon>Gunneridae</taxon>
        <taxon>Pentapetalae</taxon>
        <taxon>asterids</taxon>
        <taxon>lamiids</taxon>
        <taxon>Solanales</taxon>
        <taxon>Solanaceae</taxon>
        <taxon>Solanoideae</taxon>
        <taxon>Capsiceae</taxon>
        <taxon>Capsicum</taxon>
    </lineage>
</organism>
<dbReference type="GO" id="GO:0003676">
    <property type="term" value="F:nucleic acid binding"/>
    <property type="evidence" value="ECO:0007669"/>
    <property type="project" value="InterPro"/>
</dbReference>
<dbReference type="InterPro" id="IPR051848">
    <property type="entry name" value="PGIP"/>
</dbReference>
<keyword evidence="7" id="KW-0325">Glycoprotein</keyword>
<evidence type="ECO:0000256" key="7">
    <source>
        <dbReference type="ARBA" id="ARBA00023180"/>
    </source>
</evidence>
<comment type="subcellular location">
    <subcellularLocation>
        <location evidence="1">Cell membrane</location>
    </subcellularLocation>
</comment>
<dbReference type="GO" id="GO:0005886">
    <property type="term" value="C:plasma membrane"/>
    <property type="evidence" value="ECO:0007669"/>
    <property type="project" value="UniProtKB-SubCell"/>
</dbReference>
<keyword evidence="6" id="KW-0472">Membrane</keyword>
<dbReference type="EMBL" id="MLFT02000616">
    <property type="protein sequence ID" value="PHT26844.1"/>
    <property type="molecule type" value="Genomic_DNA"/>
</dbReference>
<evidence type="ECO:0000256" key="4">
    <source>
        <dbReference type="ARBA" id="ARBA00022729"/>
    </source>
</evidence>
<evidence type="ECO:0000256" key="5">
    <source>
        <dbReference type="ARBA" id="ARBA00022737"/>
    </source>
</evidence>
<dbReference type="Proteomes" id="UP000224567">
    <property type="component" value="Unassembled WGS sequence"/>
</dbReference>
<sequence length="313" mass="34971">MREGRMRWFEHVMRRDADASVSRCERLALDGFRRSRGRPKKYWREVIRHDMEQLQLTEDMTLDRKNTKDNPACDTLFIGNLGENINEEELRGLISGFSDPGNSTVLVLCRICAKRGDFLLLGNGQLLELLCPVGSLPENLDKLEHLVCLDLSSNRLQGSIPFSLGGNCKDLDTLVLSSNNLNGGLPPSLSNCTNLRVLAAFSSGLSGPIPASLGQLTKLEKLYLADNNFSGKIPPELGKCQSLLELLLPENQLEGEIPSELGSVSQLQYLALYSNKFSGEISRTIWKIQSLQHLLVYRNNLTEELPLEMTELK</sequence>
<evidence type="ECO:0000256" key="3">
    <source>
        <dbReference type="ARBA" id="ARBA00022614"/>
    </source>
</evidence>